<name>A0A2D3VKC9_9PEZI</name>
<dbReference type="RefSeq" id="XP_023630573.1">
    <property type="nucleotide sequence ID" value="XM_023774805.1"/>
</dbReference>
<gene>
    <name evidence="2" type="ORF">RCC_09564</name>
</gene>
<feature type="chain" id="PRO_5013871351" evidence="1">
    <location>
        <begin position="24"/>
        <end position="330"/>
    </location>
</feature>
<dbReference type="EMBL" id="FJUY01000018">
    <property type="protein sequence ID" value="CZT23849.1"/>
    <property type="molecule type" value="Genomic_DNA"/>
</dbReference>
<dbReference type="Proteomes" id="UP000225277">
    <property type="component" value="Unassembled WGS sequence"/>
</dbReference>
<evidence type="ECO:0000313" key="3">
    <source>
        <dbReference type="Proteomes" id="UP000225277"/>
    </source>
</evidence>
<keyword evidence="3" id="KW-1185">Reference proteome</keyword>
<accession>A0A2D3VKC9</accession>
<protein>
    <submittedName>
        <fullName evidence="2">Uncharacterized protein</fullName>
    </submittedName>
</protein>
<evidence type="ECO:0000313" key="2">
    <source>
        <dbReference type="EMBL" id="CZT23849.1"/>
    </source>
</evidence>
<proteinExistence type="predicted"/>
<reference evidence="2 3" key="1">
    <citation type="submission" date="2016-03" db="EMBL/GenBank/DDBJ databases">
        <authorList>
            <person name="Ploux O."/>
        </authorList>
    </citation>
    <scope>NUCLEOTIDE SEQUENCE [LARGE SCALE GENOMIC DNA]</scope>
    <source>
        <strain evidence="2 3">URUG2</strain>
    </source>
</reference>
<dbReference type="GeneID" id="35604632"/>
<dbReference type="OrthoDB" id="5365129at2759"/>
<keyword evidence="1" id="KW-0732">Signal</keyword>
<organism evidence="2 3">
    <name type="scientific">Ramularia collo-cygni</name>
    <dbReference type="NCBI Taxonomy" id="112498"/>
    <lineage>
        <taxon>Eukaryota</taxon>
        <taxon>Fungi</taxon>
        <taxon>Dikarya</taxon>
        <taxon>Ascomycota</taxon>
        <taxon>Pezizomycotina</taxon>
        <taxon>Dothideomycetes</taxon>
        <taxon>Dothideomycetidae</taxon>
        <taxon>Mycosphaerellales</taxon>
        <taxon>Mycosphaerellaceae</taxon>
        <taxon>Ramularia</taxon>
    </lineage>
</organism>
<dbReference type="AlphaFoldDB" id="A0A2D3VKC9"/>
<sequence length="330" mass="35786">MASAIGVISGLITIFLFARDELGQDDPPNAVLNFKVGLDGTNPPAGIDGGPLTDAGGNIPDVRLWNENGGFIGITTNDNNNCGSGADVCETKVSDVEQQPTYTLLTGNNDAICLSWAAITFPGGQQYGCPLGNWAQECANNHGGEATWYWSNIFLELEEGGEAPVPCAWVDADGDMPTTGIQIHWPDFSPGTAGDVGTSFYCANNFALRFRFDEDPSTVIRPARRSLEPYENKQYTRLRKRFEKDSRLVKSSVAQHSASELCNAPTSVGPSFVSYAERAFCYMPTKTVYPFCEEDSAGACWSDDDDLVVVKGDARIENVPAMTFNQTLSW</sequence>
<evidence type="ECO:0000256" key="1">
    <source>
        <dbReference type="SAM" id="SignalP"/>
    </source>
</evidence>
<feature type="signal peptide" evidence="1">
    <location>
        <begin position="1"/>
        <end position="23"/>
    </location>
</feature>